<proteinExistence type="inferred from homology"/>
<comment type="catalytic activity">
    <reaction evidence="3 4">
        <text>[thioredoxin]-disulfide + L-methionine + H2O = L-methionine (S)-S-oxide + [thioredoxin]-dithiol</text>
        <dbReference type="Rhea" id="RHEA:19993"/>
        <dbReference type="Rhea" id="RHEA-COMP:10698"/>
        <dbReference type="Rhea" id="RHEA-COMP:10700"/>
        <dbReference type="ChEBI" id="CHEBI:15377"/>
        <dbReference type="ChEBI" id="CHEBI:29950"/>
        <dbReference type="ChEBI" id="CHEBI:50058"/>
        <dbReference type="ChEBI" id="CHEBI:57844"/>
        <dbReference type="ChEBI" id="CHEBI:58772"/>
        <dbReference type="EC" id="1.8.4.11"/>
    </reaction>
</comment>
<dbReference type="NCBIfam" id="TIGR00401">
    <property type="entry name" value="msrA"/>
    <property type="match status" value="1"/>
</dbReference>
<dbReference type="KEGG" id="pbor:BSF38_00691"/>
<sequence>MATATFGAGCFWGVEEAFRKMPGVVETAVGYMGGAVEHPTYKQVCTDQTGHAEVVQVQFDPAQVSFPQLLELFWKIHNPTTLNRQGPDFGSQYRSAVFYHDDAQRDEASALKRRLDESGAFPRPIVTEITPAATFWRAEEYHQQYVQKNGGGSCHI</sequence>
<dbReference type="InterPro" id="IPR002569">
    <property type="entry name" value="Met_Sox_Rdtase_MsrA_dom"/>
</dbReference>
<dbReference type="AlphaFoldDB" id="A0A1U7CK16"/>
<comment type="function">
    <text evidence="4">Has an important function as a repair enzyme for proteins that have been inactivated by oxidation. Catalyzes the reversible oxidation-reduction of methionine sulfoxide in proteins to methionine.</text>
</comment>
<dbReference type="Pfam" id="PF01625">
    <property type="entry name" value="PMSR"/>
    <property type="match status" value="1"/>
</dbReference>
<dbReference type="EC" id="1.8.4.11" evidence="4"/>
<dbReference type="EMBL" id="CP019082">
    <property type="protein sequence ID" value="APW59275.1"/>
    <property type="molecule type" value="Genomic_DNA"/>
</dbReference>
<evidence type="ECO:0000256" key="1">
    <source>
        <dbReference type="ARBA" id="ARBA00023002"/>
    </source>
</evidence>
<dbReference type="Proteomes" id="UP000186309">
    <property type="component" value="Chromosome"/>
</dbReference>
<dbReference type="HAMAP" id="MF_01401">
    <property type="entry name" value="MsrA"/>
    <property type="match status" value="1"/>
</dbReference>
<keyword evidence="1 4" id="KW-0560">Oxidoreductase</keyword>
<evidence type="ECO:0000256" key="2">
    <source>
        <dbReference type="ARBA" id="ARBA00047806"/>
    </source>
</evidence>
<dbReference type="Gene3D" id="3.30.1060.10">
    <property type="entry name" value="Peptide methionine sulphoxide reductase MsrA"/>
    <property type="match status" value="1"/>
</dbReference>
<evidence type="ECO:0000256" key="4">
    <source>
        <dbReference type="HAMAP-Rule" id="MF_01401"/>
    </source>
</evidence>
<evidence type="ECO:0000256" key="3">
    <source>
        <dbReference type="ARBA" id="ARBA00048782"/>
    </source>
</evidence>
<evidence type="ECO:0000259" key="5">
    <source>
        <dbReference type="Pfam" id="PF01625"/>
    </source>
</evidence>
<accession>A0A1U7CK16</accession>
<organism evidence="6 7">
    <name type="scientific">Paludisphaera borealis</name>
    <dbReference type="NCBI Taxonomy" id="1387353"/>
    <lineage>
        <taxon>Bacteria</taxon>
        <taxon>Pseudomonadati</taxon>
        <taxon>Planctomycetota</taxon>
        <taxon>Planctomycetia</taxon>
        <taxon>Isosphaerales</taxon>
        <taxon>Isosphaeraceae</taxon>
        <taxon>Paludisphaera</taxon>
    </lineage>
</organism>
<evidence type="ECO:0000313" key="7">
    <source>
        <dbReference type="Proteomes" id="UP000186309"/>
    </source>
</evidence>
<dbReference type="GO" id="GO:0033744">
    <property type="term" value="F:L-methionine:thioredoxin-disulfide S-oxidoreductase activity"/>
    <property type="evidence" value="ECO:0007669"/>
    <property type="project" value="RHEA"/>
</dbReference>
<feature type="active site" evidence="4">
    <location>
        <position position="10"/>
    </location>
</feature>
<dbReference type="PANTHER" id="PTHR43774:SF1">
    <property type="entry name" value="PEPTIDE METHIONINE SULFOXIDE REDUCTASE MSRA 2"/>
    <property type="match status" value="1"/>
</dbReference>
<dbReference type="STRING" id="1387353.BSF38_00691"/>
<keyword evidence="7" id="KW-1185">Reference proteome</keyword>
<dbReference type="GO" id="GO:0008113">
    <property type="term" value="F:peptide-methionine (S)-S-oxide reductase activity"/>
    <property type="evidence" value="ECO:0007669"/>
    <property type="project" value="UniProtKB-UniRule"/>
</dbReference>
<gene>
    <name evidence="4 6" type="primary">msrA</name>
    <name evidence="6" type="ORF">BSF38_00691</name>
</gene>
<comment type="catalytic activity">
    <reaction evidence="2 4">
        <text>L-methionyl-[protein] + [thioredoxin]-disulfide + H2O = L-methionyl-(S)-S-oxide-[protein] + [thioredoxin]-dithiol</text>
        <dbReference type="Rhea" id="RHEA:14217"/>
        <dbReference type="Rhea" id="RHEA-COMP:10698"/>
        <dbReference type="Rhea" id="RHEA-COMP:10700"/>
        <dbReference type="Rhea" id="RHEA-COMP:12313"/>
        <dbReference type="Rhea" id="RHEA-COMP:12315"/>
        <dbReference type="ChEBI" id="CHEBI:15377"/>
        <dbReference type="ChEBI" id="CHEBI:16044"/>
        <dbReference type="ChEBI" id="CHEBI:29950"/>
        <dbReference type="ChEBI" id="CHEBI:44120"/>
        <dbReference type="ChEBI" id="CHEBI:50058"/>
        <dbReference type="EC" id="1.8.4.11"/>
    </reaction>
</comment>
<reference evidence="7" key="1">
    <citation type="submission" date="2016-12" db="EMBL/GenBank/DDBJ databases">
        <title>Comparative genomics of four Isosphaeraceae planctomycetes: a common pool of plasmids and glycoside hydrolase genes.</title>
        <authorList>
            <person name="Ivanova A."/>
        </authorList>
    </citation>
    <scope>NUCLEOTIDE SEQUENCE [LARGE SCALE GENOMIC DNA]</scope>
    <source>
        <strain evidence="7">PX4</strain>
    </source>
</reference>
<feature type="domain" description="Peptide methionine sulphoxide reductase MsrA" evidence="5">
    <location>
        <begin position="3"/>
        <end position="155"/>
    </location>
</feature>
<name>A0A1U7CK16_9BACT</name>
<dbReference type="PANTHER" id="PTHR43774">
    <property type="entry name" value="PEPTIDE METHIONINE SULFOXIDE REDUCTASE"/>
    <property type="match status" value="1"/>
</dbReference>
<dbReference type="InterPro" id="IPR036509">
    <property type="entry name" value="Met_Sox_Rdtase_MsrA_sf"/>
</dbReference>
<comment type="similarity">
    <text evidence="4">Belongs to the MsrA Met sulfoxide reductase family.</text>
</comment>
<dbReference type="OrthoDB" id="4174719at2"/>
<protein>
    <recommendedName>
        <fullName evidence="4">Peptide methionine sulfoxide reductase MsrA</fullName>
        <shortName evidence="4">Protein-methionine-S-oxide reductase</shortName>
        <ecNumber evidence="4">1.8.4.11</ecNumber>
    </recommendedName>
    <alternativeName>
        <fullName evidence="4">Peptide-methionine (S)-S-oxide reductase</fullName>
        <shortName evidence="4">Peptide Met(O) reductase</shortName>
    </alternativeName>
</protein>
<dbReference type="RefSeq" id="WP_076343478.1">
    <property type="nucleotide sequence ID" value="NZ_CP019082.1"/>
</dbReference>
<dbReference type="SUPFAM" id="SSF55068">
    <property type="entry name" value="Peptide methionine sulfoxide reductase"/>
    <property type="match status" value="1"/>
</dbReference>
<evidence type="ECO:0000313" key="6">
    <source>
        <dbReference type="EMBL" id="APW59275.1"/>
    </source>
</evidence>